<dbReference type="CTD" id="20244180"/>
<dbReference type="OMA" id="RMKRKCI"/>
<keyword evidence="3" id="KW-1185">Reference proteome</keyword>
<organism evidence="2 3">
    <name type="scientific">Lottia gigantea</name>
    <name type="common">Giant owl limpet</name>
    <dbReference type="NCBI Taxonomy" id="225164"/>
    <lineage>
        <taxon>Eukaryota</taxon>
        <taxon>Metazoa</taxon>
        <taxon>Spiralia</taxon>
        <taxon>Lophotrochozoa</taxon>
        <taxon>Mollusca</taxon>
        <taxon>Gastropoda</taxon>
        <taxon>Patellogastropoda</taxon>
        <taxon>Lottioidea</taxon>
        <taxon>Lottiidae</taxon>
        <taxon>Lottia</taxon>
    </lineage>
</organism>
<accession>V4B064</accession>
<evidence type="ECO:0000313" key="3">
    <source>
        <dbReference type="Proteomes" id="UP000030746"/>
    </source>
</evidence>
<dbReference type="EMBL" id="KB200027">
    <property type="protein sequence ID" value="ESP03363.1"/>
    <property type="molecule type" value="Genomic_DNA"/>
</dbReference>
<dbReference type="GeneID" id="20244180"/>
<dbReference type="Proteomes" id="UP000030746">
    <property type="component" value="Unassembled WGS sequence"/>
</dbReference>
<dbReference type="HOGENOM" id="CLU_2226169_0_0_1"/>
<reference evidence="2 3" key="1">
    <citation type="journal article" date="2013" name="Nature">
        <title>Insights into bilaterian evolution from three spiralian genomes.</title>
        <authorList>
            <person name="Simakov O."/>
            <person name="Marletaz F."/>
            <person name="Cho S.J."/>
            <person name="Edsinger-Gonzales E."/>
            <person name="Havlak P."/>
            <person name="Hellsten U."/>
            <person name="Kuo D.H."/>
            <person name="Larsson T."/>
            <person name="Lv J."/>
            <person name="Arendt D."/>
            <person name="Savage R."/>
            <person name="Osoegawa K."/>
            <person name="de Jong P."/>
            <person name="Grimwood J."/>
            <person name="Chapman J.A."/>
            <person name="Shapiro H."/>
            <person name="Aerts A."/>
            <person name="Otillar R.P."/>
            <person name="Terry A.Y."/>
            <person name="Boore J.L."/>
            <person name="Grigoriev I.V."/>
            <person name="Lindberg D.R."/>
            <person name="Seaver E.C."/>
            <person name="Weisblat D.A."/>
            <person name="Putnam N.H."/>
            <person name="Rokhsar D.S."/>
        </authorList>
    </citation>
    <scope>NUCLEOTIDE SEQUENCE [LARGE SCALE GENOMIC DNA]</scope>
</reference>
<dbReference type="AlphaFoldDB" id="V4B064"/>
<dbReference type="RefSeq" id="XP_009050067.1">
    <property type="nucleotide sequence ID" value="XM_009051819.1"/>
</dbReference>
<dbReference type="KEGG" id="lgi:LOTGIDRAFT_171448"/>
<protein>
    <submittedName>
        <fullName evidence="2">Uncharacterized protein</fullName>
    </submittedName>
</protein>
<evidence type="ECO:0000313" key="1">
    <source>
        <dbReference type="EMBL" id="ESO99245.1"/>
    </source>
</evidence>
<sequence length="106" mass="11644">MPTKTDTVWQYKAPCKDTPTTLQRLTNEKSECSIKDYPYGWGLRAGQTGCCGNYPGCCKFASILCWFHDIACTCCGSIWCGPQCQNDPSCHQMLSDSAVDEGSGEI</sequence>
<gene>
    <name evidence="2" type="ORF">LOTGIDRAFT_171448</name>
    <name evidence="1" type="ORF">LOTGIDRAFT_177073</name>
</gene>
<name>V4B064_LOTGI</name>
<proteinExistence type="predicted"/>
<dbReference type="CTD" id="20241791"/>
<dbReference type="RefSeq" id="XP_009045896.1">
    <property type="nucleotide sequence ID" value="XM_009047648.1"/>
</dbReference>
<dbReference type="EMBL" id="KB201044">
    <property type="protein sequence ID" value="ESO99245.1"/>
    <property type="molecule type" value="Genomic_DNA"/>
</dbReference>
<dbReference type="GeneID" id="20241791"/>
<dbReference type="OrthoDB" id="9992296at2759"/>
<evidence type="ECO:0000313" key="2">
    <source>
        <dbReference type="EMBL" id="ESP03363.1"/>
    </source>
</evidence>
<dbReference type="KEGG" id="lgi:LOTGIDRAFT_177073"/>